<accession>A0A343JPA6</accession>
<keyword evidence="4" id="KW-1185">Reference proteome</keyword>
<dbReference type="InterPro" id="IPR048780">
    <property type="entry name" value="Caudo_bapla_N"/>
</dbReference>
<keyword evidence="3" id="KW-0675">Receptor</keyword>
<evidence type="ECO:0000313" key="3">
    <source>
        <dbReference type="EMBL" id="ASZ71329.1"/>
    </source>
</evidence>
<dbReference type="Gene3D" id="2.60.520.10">
    <property type="entry name" value="Phage fibre proteins"/>
    <property type="match status" value="1"/>
</dbReference>
<dbReference type="InterPro" id="IPR049005">
    <property type="entry name" value="MSP1_barrel"/>
</dbReference>
<dbReference type="EMBL" id="MF448559">
    <property type="protein sequence ID" value="ASZ71329.1"/>
    <property type="molecule type" value="Genomic_DNA"/>
</dbReference>
<evidence type="ECO:0000259" key="2">
    <source>
        <dbReference type="Pfam" id="PF21454"/>
    </source>
</evidence>
<dbReference type="Pfam" id="PF21454">
    <property type="entry name" value="MSP1_barrel"/>
    <property type="match status" value="1"/>
</dbReference>
<gene>
    <name evidence="3" type="ORF">38507_19</name>
</gene>
<proteinExistence type="predicted"/>
<feature type="domain" description="Major structural protein 1 jelly-roll" evidence="2">
    <location>
        <begin position="161"/>
        <end position="272"/>
    </location>
</feature>
<dbReference type="SUPFAM" id="SSF141658">
    <property type="entry name" value="Bacteriophage trimeric proteins domain"/>
    <property type="match status" value="1"/>
</dbReference>
<evidence type="ECO:0000313" key="4">
    <source>
        <dbReference type="Proteomes" id="UP000257093"/>
    </source>
</evidence>
<evidence type="ECO:0000259" key="1">
    <source>
        <dbReference type="Pfam" id="PF20747"/>
    </source>
</evidence>
<dbReference type="Pfam" id="PF20747">
    <property type="entry name" value="Caudo_bapla_N"/>
    <property type="match status" value="1"/>
</dbReference>
<protein>
    <submittedName>
        <fullName evidence="3">Putative receptor binding protein</fullName>
    </submittedName>
</protein>
<name>A0A343JPA6_9CAUD</name>
<dbReference type="Proteomes" id="UP000257093">
    <property type="component" value="Segment"/>
</dbReference>
<feature type="domain" description="Receptor-binding protein N-terminal shoulder" evidence="1">
    <location>
        <begin position="2"/>
        <end position="137"/>
    </location>
</feature>
<sequence>MTIKNFTFFSPNGTEFPVGSNNDGKLYMMLTGMDYGTIRRKDWSSPLNTALNVQYTNTSIIAGGRYFELSNETVALKPNSVNYIHANIDLTQTTHPVSLSAESTDESNKVDLNNNSGVLKVVIDIRTTNGTGVISHKIPDNITYLDKVITNSLEMKGFADSYVAFFANKGGGNTVTFTAPWDCTAEVELFYHGWGFAGGEWEIGITTPYGLTQIYEATGYTNGHESKAVAMPAKAIYSGLKKGQQYTFDKRDVRGGGGGAKAPMMIVKLYRN</sequence>
<reference evidence="3 4" key="1">
    <citation type="submission" date="2017-07" db="EMBL/GenBank/DDBJ databases">
        <title>Comparative genome analysis of lactococcal phages belonging to the virulent 936 group.</title>
        <authorList>
            <person name="Oliveira J."/>
        </authorList>
    </citation>
    <scope>NUCLEOTIDE SEQUENCE [LARGE SCALE GENOMIC DNA]</scope>
</reference>
<organism evidence="3 4">
    <name type="scientific">Lactococcus phage 38507</name>
    <dbReference type="NCBI Taxonomy" id="2029663"/>
    <lineage>
        <taxon>Viruses</taxon>
        <taxon>Duplodnaviria</taxon>
        <taxon>Heunggongvirae</taxon>
        <taxon>Uroviricota</taxon>
        <taxon>Caudoviricetes</taxon>
        <taxon>Skunavirus</taxon>
        <taxon>Skunavirus sv38507</taxon>
    </lineage>
</organism>